<name>A0A8S1H058_9PELO</name>
<dbReference type="Gene3D" id="2.60.40.1260">
    <property type="entry name" value="Lamin Tail domain"/>
    <property type="match status" value="1"/>
</dbReference>
<feature type="compositionally biased region" description="Polar residues" evidence="4">
    <location>
        <begin position="86"/>
        <end position="99"/>
    </location>
</feature>
<sequence length="1286" mass="146558">MTKSSTAGPAGEKPLCTLFITFCDLDYPDRDVTTAHVFSTKQQRQYPQTRRTVYTRQISTRAKPQMSLVSPPYTDEDIYDRPRLGSTANTKTSSTVSSPSRYYDNHIVQEVSLSYSAPYTTVTKPSEPLAVQISNGNGVADYNRVYGDQANFAAYYSDLNQQRLNQKKYSPKKLESFERVYPSGRSETEFPGQQNYSYLVKRYGTEEIPYFSAHSAVQSTRNTPIHTPRSLVETPTVRVPSAVSHSTVLSESTTIEELTTITTTNIRSTRSDRTSEMPTVNALAEQFEATARQEKKEALRSKTSPKQPSSRNVFISRPNQNSPNYNQRVRHIEKPYYSPSDQRGIVTTTIVDIEPPGYGRRARVEQYRIEEEYRSKTTYGRPASQQSQTTQASEQSRTREEEVEIFVRSHSRTGKKAPESPPVSPQVSPTVRNVIDIFERREDQKINIENKENVPRRPSLTQSRTMIATQEVTEQQIYIPKRELDDIGSYGQSWRSRPAAVPPPIPITPSPTPTPTPSQPEFIRTYEEERRVVTRRDGSSGVESRISVSQPPPMTVHAPREEPETPTPTPTPRETQKEEEILVTRSDFKTDTLLTELFKKEEKPFVAPEPVKPKEEEREEELRTETTDTTTVSTFAERDYRLRTYEEMLSTSRRRDRSAPAPYNRYEYQSVQDMPTYNSSSSYHRSSSSGLKKTMSDVQLDSYEVQRSGVSGLSGGICTVAIRENREREKREIGVLNDRLASYIEKVRFLEAQNRVLNHDIEILRRGFSADNNQVGFLFQSEIEAAQRAVSETAAARERFGKDVSHLTTEVTSIKTKWLETLNLRKGARGDLDADLEKLAHIEGEISLVSRRIKIIEEECIRIKRDNQKIYSDIAHVKAQRDQEISLRNEYQLRVQDILARVKHFTSENETKIQQELIYIRRDTTEDNREYFRRELEAAIRDIRIEYEQLCRTTRDDLTRFYTRQVQDIYQQSSRTTVDQSYGRQELVTIRTTLSELRTRLAELESRNLLLESQIAALTFESKEDSQIFEAALAEKDALIKKMTAQCTELTVEMEKLCDQQISLHIEIARYRKLIEGANVTTYSVKAYTPSSSNVQHSVHYSSTSSSNVAGNVGGYVSRTSSGHVGGFVGGSSGLSVGGHIGLGGNTYSVGGHIGGGTAVTKKPDRIHDEEEVNDRQQSLKRWYKGTIRVTDVTPEFIELENICVIRRVDVGGFKVVYKVNDVELGATTIFGSLVLDPKQKLRIYAQDVNPAAEFTMSVEYFDCSPNMRTLVYNEEREERAWFVYV</sequence>
<dbReference type="InterPro" id="IPR039008">
    <property type="entry name" value="IF_rod_dom"/>
</dbReference>
<organism evidence="7 8">
    <name type="scientific">Caenorhabditis auriculariae</name>
    <dbReference type="NCBI Taxonomy" id="2777116"/>
    <lineage>
        <taxon>Eukaryota</taxon>
        <taxon>Metazoa</taxon>
        <taxon>Ecdysozoa</taxon>
        <taxon>Nematoda</taxon>
        <taxon>Chromadorea</taxon>
        <taxon>Rhabditida</taxon>
        <taxon>Rhabditina</taxon>
        <taxon>Rhabditomorpha</taxon>
        <taxon>Rhabditoidea</taxon>
        <taxon>Rhabditidae</taxon>
        <taxon>Peloderinae</taxon>
        <taxon>Caenorhabditis</taxon>
    </lineage>
</organism>
<dbReference type="GO" id="GO:0005200">
    <property type="term" value="F:structural constituent of cytoskeleton"/>
    <property type="evidence" value="ECO:0007669"/>
    <property type="project" value="TreeGrafter"/>
</dbReference>
<dbReference type="Proteomes" id="UP000835052">
    <property type="component" value="Unassembled WGS sequence"/>
</dbReference>
<dbReference type="InterPro" id="IPR001322">
    <property type="entry name" value="Lamin_tail_dom"/>
</dbReference>
<accession>A0A8S1H058</accession>
<feature type="compositionally biased region" description="Basic and acidic residues" evidence="4">
    <location>
        <begin position="291"/>
        <end position="300"/>
    </location>
</feature>
<feature type="domain" description="IF rod" evidence="6">
    <location>
        <begin position="729"/>
        <end position="1082"/>
    </location>
</feature>
<dbReference type="GO" id="GO:0007097">
    <property type="term" value="P:nuclear migration"/>
    <property type="evidence" value="ECO:0007669"/>
    <property type="project" value="TreeGrafter"/>
</dbReference>
<feature type="region of interest" description="Disordered" evidence="4">
    <location>
        <begin position="606"/>
        <end position="630"/>
    </location>
</feature>
<gene>
    <name evidence="7" type="ORF">CAUJ_LOCUS4696</name>
</gene>
<dbReference type="GO" id="GO:0005882">
    <property type="term" value="C:intermediate filament"/>
    <property type="evidence" value="ECO:0007669"/>
    <property type="project" value="UniProtKB-KW"/>
</dbReference>
<evidence type="ECO:0000256" key="3">
    <source>
        <dbReference type="SAM" id="Coils"/>
    </source>
</evidence>
<feature type="region of interest" description="Disordered" evidence="4">
    <location>
        <begin position="373"/>
        <end position="428"/>
    </location>
</feature>
<evidence type="ECO:0000259" key="6">
    <source>
        <dbReference type="PROSITE" id="PS51842"/>
    </source>
</evidence>
<feature type="domain" description="LTD" evidence="5">
    <location>
        <begin position="1176"/>
        <end position="1286"/>
    </location>
</feature>
<dbReference type="PROSITE" id="PS51841">
    <property type="entry name" value="LTD"/>
    <property type="match status" value="1"/>
</dbReference>
<dbReference type="EMBL" id="CAJGYM010000009">
    <property type="protein sequence ID" value="CAD6188777.1"/>
    <property type="molecule type" value="Genomic_DNA"/>
</dbReference>
<proteinExistence type="predicted"/>
<keyword evidence="1" id="KW-0403">Intermediate filament</keyword>
<evidence type="ECO:0000256" key="2">
    <source>
        <dbReference type="ARBA" id="ARBA00023054"/>
    </source>
</evidence>
<dbReference type="GO" id="GO:0031507">
    <property type="term" value="P:heterochromatin formation"/>
    <property type="evidence" value="ECO:0007669"/>
    <property type="project" value="TreeGrafter"/>
</dbReference>
<evidence type="ECO:0000313" key="7">
    <source>
        <dbReference type="EMBL" id="CAD6188777.1"/>
    </source>
</evidence>
<feature type="compositionally biased region" description="Polar residues" evidence="4">
    <location>
        <begin position="301"/>
        <end position="325"/>
    </location>
</feature>
<evidence type="ECO:0000313" key="8">
    <source>
        <dbReference type="Proteomes" id="UP000835052"/>
    </source>
</evidence>
<dbReference type="GO" id="GO:0051664">
    <property type="term" value="P:nuclear pore localization"/>
    <property type="evidence" value="ECO:0007669"/>
    <property type="project" value="TreeGrafter"/>
</dbReference>
<dbReference type="SUPFAM" id="SSF74853">
    <property type="entry name" value="Lamin A/C globular tail domain"/>
    <property type="match status" value="1"/>
</dbReference>
<evidence type="ECO:0000256" key="1">
    <source>
        <dbReference type="ARBA" id="ARBA00022754"/>
    </source>
</evidence>
<feature type="region of interest" description="Disordered" evidence="4">
    <location>
        <begin position="532"/>
        <end position="579"/>
    </location>
</feature>
<dbReference type="Gene3D" id="1.20.5.170">
    <property type="match status" value="1"/>
</dbReference>
<feature type="region of interest" description="Disordered" evidence="4">
    <location>
        <begin position="291"/>
        <end position="325"/>
    </location>
</feature>
<dbReference type="GO" id="GO:0005652">
    <property type="term" value="C:nuclear lamina"/>
    <property type="evidence" value="ECO:0007669"/>
    <property type="project" value="TreeGrafter"/>
</dbReference>
<dbReference type="PROSITE" id="PS51842">
    <property type="entry name" value="IF_ROD_2"/>
    <property type="match status" value="1"/>
</dbReference>
<dbReference type="SUPFAM" id="SSF64593">
    <property type="entry name" value="Intermediate filament protein, coiled coil region"/>
    <property type="match status" value="2"/>
</dbReference>
<dbReference type="SMART" id="SM01391">
    <property type="entry name" value="Filament"/>
    <property type="match status" value="1"/>
</dbReference>
<feature type="compositionally biased region" description="Basic and acidic residues" evidence="4">
    <location>
        <begin position="611"/>
        <end position="626"/>
    </location>
</feature>
<dbReference type="OrthoDB" id="2441647at2759"/>
<evidence type="ECO:0008006" key="9">
    <source>
        <dbReference type="Google" id="ProtNLM"/>
    </source>
</evidence>
<feature type="coiled-coil region" evidence="3">
    <location>
        <begin position="987"/>
        <end position="1060"/>
    </location>
</feature>
<dbReference type="InterPro" id="IPR036415">
    <property type="entry name" value="Lamin_tail_dom_sf"/>
</dbReference>
<evidence type="ECO:0000259" key="5">
    <source>
        <dbReference type="PROSITE" id="PS51841"/>
    </source>
</evidence>
<keyword evidence="8" id="KW-1185">Reference proteome</keyword>
<feature type="compositionally biased region" description="Low complexity" evidence="4">
    <location>
        <begin position="383"/>
        <end position="395"/>
    </location>
</feature>
<dbReference type="Pfam" id="PF00038">
    <property type="entry name" value="Filament"/>
    <property type="match status" value="1"/>
</dbReference>
<comment type="caution">
    <text evidence="7">The sequence shown here is derived from an EMBL/GenBank/DDBJ whole genome shotgun (WGS) entry which is preliminary data.</text>
</comment>
<feature type="region of interest" description="Disordered" evidence="4">
    <location>
        <begin position="494"/>
        <end position="519"/>
    </location>
</feature>
<dbReference type="PANTHER" id="PTHR45721">
    <property type="entry name" value="LAMIN DM0-RELATED"/>
    <property type="match status" value="1"/>
</dbReference>
<dbReference type="GO" id="GO:0090435">
    <property type="term" value="P:protein localization to nuclear envelope"/>
    <property type="evidence" value="ECO:0007669"/>
    <property type="project" value="TreeGrafter"/>
</dbReference>
<keyword evidence="2 3" id="KW-0175">Coiled coil</keyword>
<protein>
    <recommendedName>
        <fullName evidence="9">IF rod domain-containing protein</fullName>
    </recommendedName>
</protein>
<reference evidence="7" key="1">
    <citation type="submission" date="2020-10" db="EMBL/GenBank/DDBJ databases">
        <authorList>
            <person name="Kikuchi T."/>
        </authorList>
    </citation>
    <scope>NUCLEOTIDE SEQUENCE</scope>
    <source>
        <strain evidence="7">NKZ352</strain>
    </source>
</reference>
<dbReference type="PANTHER" id="PTHR45721:SF1">
    <property type="entry name" value="INTERMEDIATE FILAMENT PROTEIN IFC-2"/>
    <property type="match status" value="1"/>
</dbReference>
<dbReference type="GO" id="GO:0006998">
    <property type="term" value="P:nuclear envelope organization"/>
    <property type="evidence" value="ECO:0007669"/>
    <property type="project" value="TreeGrafter"/>
</dbReference>
<evidence type="ECO:0000256" key="4">
    <source>
        <dbReference type="SAM" id="MobiDB-lite"/>
    </source>
</evidence>
<feature type="compositionally biased region" description="Pro residues" evidence="4">
    <location>
        <begin position="500"/>
        <end position="518"/>
    </location>
</feature>
<feature type="region of interest" description="Disordered" evidence="4">
    <location>
        <begin position="67"/>
        <end position="99"/>
    </location>
</feature>